<dbReference type="GO" id="GO:0006633">
    <property type="term" value="P:fatty acid biosynthetic process"/>
    <property type="evidence" value="ECO:0007669"/>
    <property type="project" value="TreeGrafter"/>
</dbReference>
<dbReference type="PANTHER" id="PTHR43437:SF3">
    <property type="entry name" value="HYDROXYACYL-THIOESTER DEHYDRATASE TYPE 2, MITOCHONDRIAL"/>
    <property type="match status" value="1"/>
</dbReference>
<dbReference type="InterPro" id="IPR002539">
    <property type="entry name" value="MaoC-like_dom"/>
</dbReference>
<dbReference type="SUPFAM" id="SSF54637">
    <property type="entry name" value="Thioesterase/thiol ester dehydrase-isomerase"/>
    <property type="match status" value="1"/>
</dbReference>
<dbReference type="PANTHER" id="PTHR43437">
    <property type="entry name" value="HYDROXYACYL-THIOESTER DEHYDRATASE TYPE 2, MITOCHONDRIAL-RELATED"/>
    <property type="match status" value="1"/>
</dbReference>
<gene>
    <name evidence="2" type="ORF">DWZ68_01390</name>
</gene>
<dbReference type="Gene3D" id="3.10.129.10">
    <property type="entry name" value="Hotdog Thioesterase"/>
    <property type="match status" value="1"/>
</dbReference>
<organism evidence="2 3">
    <name type="scientific">Butyricimonas virosa</name>
    <dbReference type="NCBI Taxonomy" id="544645"/>
    <lineage>
        <taxon>Bacteria</taxon>
        <taxon>Pseudomonadati</taxon>
        <taxon>Bacteroidota</taxon>
        <taxon>Bacteroidia</taxon>
        <taxon>Bacteroidales</taxon>
        <taxon>Odoribacteraceae</taxon>
        <taxon>Butyricimonas</taxon>
    </lineage>
</organism>
<proteinExistence type="predicted"/>
<evidence type="ECO:0000259" key="1">
    <source>
        <dbReference type="Pfam" id="PF01575"/>
    </source>
</evidence>
<accession>A0A415QRY0</accession>
<dbReference type="RefSeq" id="WP_118448280.1">
    <property type="nucleotide sequence ID" value="NZ_CABJDM010000001.1"/>
</dbReference>
<feature type="domain" description="MaoC-like" evidence="1">
    <location>
        <begin position="11"/>
        <end position="104"/>
    </location>
</feature>
<dbReference type="Proteomes" id="UP000286038">
    <property type="component" value="Unassembled WGS sequence"/>
</dbReference>
<sequence length="135" mass="15228">MRILVNDEYSTEVCFTQEQVNLFAQISGDCNPIHIDPEYAKKSVFGRTIIHGFLSASIFSKVFGMEWPGEGTIYLSQTMKFKAPVFVNESYVANLKCIDVDMVKHRGLIRCMLNDKNGNVLIEGNAVIKHDSCFV</sequence>
<dbReference type="EMBL" id="QRPV01000001">
    <property type="protein sequence ID" value="RHM47649.1"/>
    <property type="molecule type" value="Genomic_DNA"/>
</dbReference>
<protein>
    <submittedName>
        <fullName evidence="2">Dehydrogenase</fullName>
    </submittedName>
</protein>
<evidence type="ECO:0000313" key="2">
    <source>
        <dbReference type="EMBL" id="RHM47649.1"/>
    </source>
</evidence>
<name>A0A415QRY0_9BACT</name>
<dbReference type="InterPro" id="IPR050965">
    <property type="entry name" value="UPF0336/Enoyl-CoA_hydratase"/>
</dbReference>
<dbReference type="CDD" id="cd03449">
    <property type="entry name" value="R_hydratase"/>
    <property type="match status" value="1"/>
</dbReference>
<dbReference type="GO" id="GO:0019171">
    <property type="term" value="F:(3R)-hydroxyacyl-[acyl-carrier-protein] dehydratase activity"/>
    <property type="evidence" value="ECO:0007669"/>
    <property type="project" value="TreeGrafter"/>
</dbReference>
<evidence type="ECO:0000313" key="3">
    <source>
        <dbReference type="Proteomes" id="UP000286038"/>
    </source>
</evidence>
<reference evidence="2 3" key="1">
    <citation type="submission" date="2018-08" db="EMBL/GenBank/DDBJ databases">
        <title>A genome reference for cultivated species of the human gut microbiota.</title>
        <authorList>
            <person name="Zou Y."/>
            <person name="Xue W."/>
            <person name="Luo G."/>
        </authorList>
    </citation>
    <scope>NUCLEOTIDE SEQUENCE [LARGE SCALE GENOMIC DNA]</scope>
    <source>
        <strain evidence="2 3">AF34-33</strain>
    </source>
</reference>
<comment type="caution">
    <text evidence="2">The sequence shown here is derived from an EMBL/GenBank/DDBJ whole genome shotgun (WGS) entry which is preliminary data.</text>
</comment>
<dbReference type="Pfam" id="PF01575">
    <property type="entry name" value="MaoC_dehydratas"/>
    <property type="match status" value="1"/>
</dbReference>
<dbReference type="AlphaFoldDB" id="A0A415QRY0"/>
<dbReference type="InterPro" id="IPR029069">
    <property type="entry name" value="HotDog_dom_sf"/>
</dbReference>